<keyword evidence="2" id="KW-0444">Lipid biosynthesis</keyword>
<dbReference type="EC" id="2.3.2.30" evidence="7"/>
<name>A0A3B0MAU1_9RHOB</name>
<gene>
    <name evidence="11" type="ORF">ROE7235_02271</name>
</gene>
<evidence type="ECO:0000256" key="4">
    <source>
        <dbReference type="ARBA" id="ARBA00023098"/>
    </source>
</evidence>
<organism evidence="11 12">
    <name type="scientific">Roseinatronobacter ekhonensis</name>
    <dbReference type="NCBI Taxonomy" id="254356"/>
    <lineage>
        <taxon>Bacteria</taxon>
        <taxon>Pseudomonadati</taxon>
        <taxon>Pseudomonadota</taxon>
        <taxon>Alphaproteobacteria</taxon>
        <taxon>Rhodobacterales</taxon>
        <taxon>Paracoccaceae</taxon>
        <taxon>Roseinatronobacter</taxon>
    </lineage>
</organism>
<dbReference type="AlphaFoldDB" id="A0A3B0MAU1"/>
<evidence type="ECO:0000256" key="1">
    <source>
        <dbReference type="ARBA" id="ARBA00005189"/>
    </source>
</evidence>
<comment type="catalytic activity">
    <reaction evidence="10">
        <text>a (3R)-hydroxyacyl-[ACP] + L-ornithine = a lyso-ornithine lipid + holo-[ACP] + H(+)</text>
        <dbReference type="Rhea" id="RHEA:20633"/>
        <dbReference type="Rhea" id="RHEA-COMP:9685"/>
        <dbReference type="Rhea" id="RHEA-COMP:9945"/>
        <dbReference type="ChEBI" id="CHEBI:15378"/>
        <dbReference type="ChEBI" id="CHEBI:46911"/>
        <dbReference type="ChEBI" id="CHEBI:64479"/>
        <dbReference type="ChEBI" id="CHEBI:78827"/>
        <dbReference type="ChEBI" id="CHEBI:138482"/>
        <dbReference type="EC" id="2.3.2.30"/>
    </reaction>
    <physiologicalReaction direction="left-to-right" evidence="10">
        <dbReference type="Rhea" id="RHEA:20634"/>
    </physiologicalReaction>
</comment>
<keyword evidence="4" id="KW-0443">Lipid metabolism</keyword>
<dbReference type="GO" id="GO:0043810">
    <property type="term" value="F:ornithine-acyl [acyl carrier protein] N-acyltransferase activity"/>
    <property type="evidence" value="ECO:0007669"/>
    <property type="project" value="UniProtKB-EC"/>
</dbReference>
<evidence type="ECO:0000256" key="3">
    <source>
        <dbReference type="ARBA" id="ARBA00022679"/>
    </source>
</evidence>
<dbReference type="Pfam" id="PF13444">
    <property type="entry name" value="Acetyltransf_5"/>
    <property type="match status" value="1"/>
</dbReference>
<dbReference type="SUPFAM" id="SSF55729">
    <property type="entry name" value="Acyl-CoA N-acyltransferases (Nat)"/>
    <property type="match status" value="1"/>
</dbReference>
<dbReference type="RefSeq" id="WP_121095653.1">
    <property type="nucleotide sequence ID" value="NZ_UIHC01000022.1"/>
</dbReference>
<keyword evidence="5" id="KW-0012">Acyltransferase</keyword>
<dbReference type="EMBL" id="UIHC01000022">
    <property type="protein sequence ID" value="SUZ32510.1"/>
    <property type="molecule type" value="Genomic_DNA"/>
</dbReference>
<evidence type="ECO:0000313" key="12">
    <source>
        <dbReference type="Proteomes" id="UP000272908"/>
    </source>
</evidence>
<dbReference type="OrthoDB" id="9787072at2"/>
<evidence type="ECO:0000256" key="7">
    <source>
        <dbReference type="ARBA" id="ARBA00039058"/>
    </source>
</evidence>
<dbReference type="PANTHER" id="PTHR37323">
    <property type="entry name" value="GCN5-RELATED N-ACETYLTRANSFERASE"/>
    <property type="match status" value="1"/>
</dbReference>
<accession>A0A3B0MAU1</accession>
<evidence type="ECO:0000313" key="11">
    <source>
        <dbReference type="EMBL" id="SUZ32510.1"/>
    </source>
</evidence>
<reference evidence="12" key="1">
    <citation type="submission" date="2018-08" db="EMBL/GenBank/DDBJ databases">
        <authorList>
            <person name="Rodrigo-Torres L."/>
            <person name="Arahal R. D."/>
            <person name="Lucena T."/>
        </authorList>
    </citation>
    <scope>NUCLEOTIDE SEQUENCE [LARGE SCALE GENOMIC DNA]</scope>
    <source>
        <strain evidence="12">CECT 7235</strain>
    </source>
</reference>
<dbReference type="GO" id="GO:0006629">
    <property type="term" value="P:lipid metabolic process"/>
    <property type="evidence" value="ECO:0007669"/>
    <property type="project" value="UniProtKB-KW"/>
</dbReference>
<comment type="similarity">
    <text evidence="6">Belongs to the acetyltransferase family. OlsB subfamily.</text>
</comment>
<keyword evidence="3" id="KW-0808">Transferase</keyword>
<comment type="function">
    <text evidence="9">Catalyzes the first step in the biosynthesis of ornithine lipids, which are phosphorus-free membrane lipids. Catalyzes the 3-hydroxyacyl-acyl carrier protein-dependent acylation of ornithine to form lyso-ornithine lipid (LOL).</text>
</comment>
<protein>
    <recommendedName>
        <fullName evidence="8">L-ornithine N(alpha)-acyltransferase</fullName>
        <ecNumber evidence="7">2.3.2.30</ecNumber>
    </recommendedName>
</protein>
<sequence>MTIPDAFHDHNFGRLTLRVAQSEGDLAQVAQLRRVRFRGNRGADLDRFDPLCDHLLITEAETEGALACARLRLLDGPALDECYSAQYYDLSPLVRARLRALELGRVCIADDRRQDPDILRALLAGIARRAEAQSVDLLIGCASFKGDEPGRHKAALGWLRARHTGPAELCPAKRDPLAFDLPQPGDIADQKGAMQSIPPLLRMYLGMGGWVSDHAVRDPNLDTLHVFTAVEIARIPPNRKRLLMGMAQSR</sequence>
<proteinExistence type="inferred from homology"/>
<dbReference type="InterPro" id="IPR016181">
    <property type="entry name" value="Acyl_CoA_acyltransferase"/>
</dbReference>
<keyword evidence="12" id="KW-1185">Reference proteome</keyword>
<dbReference type="Proteomes" id="UP000272908">
    <property type="component" value="Unassembled WGS sequence"/>
</dbReference>
<evidence type="ECO:0000256" key="5">
    <source>
        <dbReference type="ARBA" id="ARBA00023315"/>
    </source>
</evidence>
<evidence type="ECO:0000256" key="6">
    <source>
        <dbReference type="ARBA" id="ARBA00038095"/>
    </source>
</evidence>
<dbReference type="InterPro" id="IPR052351">
    <property type="entry name" value="Ornithine_N-alpha-AT"/>
</dbReference>
<evidence type="ECO:0000256" key="9">
    <source>
        <dbReference type="ARBA" id="ARBA00045724"/>
    </source>
</evidence>
<evidence type="ECO:0000256" key="8">
    <source>
        <dbReference type="ARBA" id="ARBA00039866"/>
    </source>
</evidence>
<evidence type="ECO:0000256" key="2">
    <source>
        <dbReference type="ARBA" id="ARBA00022516"/>
    </source>
</evidence>
<dbReference type="PANTHER" id="PTHR37323:SF1">
    <property type="entry name" value="L-ORNITHINE N(ALPHA)-ACYLTRANSFERASE"/>
    <property type="match status" value="1"/>
</dbReference>
<comment type="pathway">
    <text evidence="1">Lipid metabolism.</text>
</comment>
<evidence type="ECO:0000256" key="10">
    <source>
        <dbReference type="ARBA" id="ARBA00047785"/>
    </source>
</evidence>
<dbReference type="Gene3D" id="3.40.630.30">
    <property type="match status" value="1"/>
</dbReference>